<organism evidence="2 3">
    <name type="scientific">Chlamydomonas schloesseri</name>
    <dbReference type="NCBI Taxonomy" id="2026947"/>
    <lineage>
        <taxon>Eukaryota</taxon>
        <taxon>Viridiplantae</taxon>
        <taxon>Chlorophyta</taxon>
        <taxon>core chlorophytes</taxon>
        <taxon>Chlorophyceae</taxon>
        <taxon>CS clade</taxon>
        <taxon>Chlamydomonadales</taxon>
        <taxon>Chlamydomonadaceae</taxon>
        <taxon>Chlamydomonas</taxon>
    </lineage>
</organism>
<proteinExistence type="predicted"/>
<feature type="compositionally biased region" description="Low complexity" evidence="1">
    <location>
        <begin position="295"/>
        <end position="320"/>
    </location>
</feature>
<feature type="compositionally biased region" description="Pro residues" evidence="1">
    <location>
        <begin position="285"/>
        <end position="294"/>
    </location>
</feature>
<dbReference type="PANTHER" id="PTHR31579:SF1">
    <property type="entry name" value="OS03G0796600 PROTEIN"/>
    <property type="match status" value="1"/>
</dbReference>
<name>A0A835WS44_9CHLO</name>
<sequence length="448" mass="48115">MRAAGYGRPIPTTSSGAASGHTVAPKVGIEQRSGSNSKVNSSSSDDTAHAGEGHSKPVVARPGSSPQLGTAPTAPPAELPTVAEVLRAAKLLLQPTQAVERQFYADCYRACQVIPSSRPTVPAVAAPGSGSGGSGGAAPATSGTAAAPAQPAAYLSYVPEVALRLSCLGHRIVVRRVTDSKHYWSKSMTNMFCYCVLPGTGIGYVLDPSFKEHFRAGRMSDRYRDVWECLPPLFVGPPAKLVQLVQTLCAELQASFESGGRQLPPWRTFGSTINRWMSPCFQDVPVPPRRPMPPQAQQVAVQQQQQLLQQQQGPEQQQPGATRNTSGGDGGDSAGCARLRAACLRLAWEERQQRDRVLLPQRPRLQLPLHETPLGLLGLQRPDRGRPGGASLLLHRAAVRCGPHMDTGKLWSWVRRRQLDWKLAPPARQRCVAPAPLPLLAWALIPAG</sequence>
<dbReference type="Pfam" id="PF04720">
    <property type="entry name" value="PDDEXK_6"/>
    <property type="match status" value="1"/>
</dbReference>
<keyword evidence="3" id="KW-1185">Reference proteome</keyword>
<dbReference type="AlphaFoldDB" id="A0A835WS44"/>
<evidence type="ECO:0000313" key="2">
    <source>
        <dbReference type="EMBL" id="KAG2451846.1"/>
    </source>
</evidence>
<dbReference type="InterPro" id="IPR006502">
    <property type="entry name" value="PDDEXK-like"/>
</dbReference>
<dbReference type="PANTHER" id="PTHR31579">
    <property type="entry name" value="OS03G0796600 PROTEIN"/>
    <property type="match status" value="1"/>
</dbReference>
<comment type="caution">
    <text evidence="2">The sequence shown here is derived from an EMBL/GenBank/DDBJ whole genome shotgun (WGS) entry which is preliminary data.</text>
</comment>
<dbReference type="Proteomes" id="UP000613740">
    <property type="component" value="Unassembled WGS sequence"/>
</dbReference>
<feature type="compositionally biased region" description="Low complexity" evidence="1">
    <location>
        <begin position="33"/>
        <end position="44"/>
    </location>
</feature>
<accession>A0A835WS44</accession>
<dbReference type="EMBL" id="JAEHOD010000007">
    <property type="protein sequence ID" value="KAG2451846.1"/>
    <property type="molecule type" value="Genomic_DNA"/>
</dbReference>
<reference evidence="2" key="1">
    <citation type="journal article" date="2020" name="bioRxiv">
        <title>Comparative genomics of Chlamydomonas.</title>
        <authorList>
            <person name="Craig R.J."/>
            <person name="Hasan A.R."/>
            <person name="Ness R.W."/>
            <person name="Keightley P.D."/>
        </authorList>
    </citation>
    <scope>NUCLEOTIDE SEQUENCE</scope>
    <source>
        <strain evidence="2">CCAP 11/173</strain>
    </source>
</reference>
<evidence type="ECO:0000313" key="3">
    <source>
        <dbReference type="Proteomes" id="UP000613740"/>
    </source>
</evidence>
<gene>
    <name evidence="2" type="ORF">HYH02_003622</name>
</gene>
<feature type="region of interest" description="Disordered" evidence="1">
    <location>
        <begin position="1"/>
        <end position="76"/>
    </location>
</feature>
<feature type="region of interest" description="Disordered" evidence="1">
    <location>
        <begin position="283"/>
        <end position="333"/>
    </location>
</feature>
<protein>
    <submittedName>
        <fullName evidence="2">Uncharacterized protein</fullName>
    </submittedName>
</protein>
<feature type="region of interest" description="Disordered" evidence="1">
    <location>
        <begin position="124"/>
        <end position="143"/>
    </location>
</feature>
<dbReference type="OrthoDB" id="691424at2759"/>
<feature type="compositionally biased region" description="Basic and acidic residues" evidence="1">
    <location>
        <begin position="46"/>
        <end position="55"/>
    </location>
</feature>
<evidence type="ECO:0000256" key="1">
    <source>
        <dbReference type="SAM" id="MobiDB-lite"/>
    </source>
</evidence>